<dbReference type="Proteomes" id="UP000030694">
    <property type="component" value="Unassembled WGS sequence"/>
</dbReference>
<proteinExistence type="predicted"/>
<accession>A0A024X290</accession>
<gene>
    <name evidence="1" type="ORF">PFMC_04868</name>
</gene>
<reference evidence="1 2" key="1">
    <citation type="submission" date="2013-02" db="EMBL/GenBank/DDBJ databases">
        <title>The Genome Annotation of Plasmodium falciparum CAMP/Malaysia.</title>
        <authorList>
            <consortium name="The Broad Institute Genome Sequencing Platform"/>
            <consortium name="The Broad Institute Genome Sequencing Center for Infectious Disease"/>
            <person name="Neafsey D."/>
            <person name="Hoffman S."/>
            <person name="Volkman S."/>
            <person name="Rosenthal P."/>
            <person name="Walker B."/>
            <person name="Young S.K."/>
            <person name="Zeng Q."/>
            <person name="Gargeya S."/>
            <person name="Fitzgerald M."/>
            <person name="Haas B."/>
            <person name="Abouelleil A."/>
            <person name="Allen A.W."/>
            <person name="Alvarado L."/>
            <person name="Arachchi H.M."/>
            <person name="Berlin A.M."/>
            <person name="Chapman S.B."/>
            <person name="Gainer-Dewar J."/>
            <person name="Goldberg J."/>
            <person name="Griggs A."/>
            <person name="Gujja S."/>
            <person name="Hansen M."/>
            <person name="Howarth C."/>
            <person name="Imamovic A."/>
            <person name="Ireland A."/>
            <person name="Larimer J."/>
            <person name="McCowan C."/>
            <person name="Murphy C."/>
            <person name="Pearson M."/>
            <person name="Poon T.W."/>
            <person name="Priest M."/>
            <person name="Roberts A."/>
            <person name="Saif S."/>
            <person name="Shea T."/>
            <person name="Sisk P."/>
            <person name="Sykes S."/>
            <person name="Wortman J."/>
            <person name="Nusbaum C."/>
            <person name="Birren B."/>
        </authorList>
    </citation>
    <scope>NUCLEOTIDE SEQUENCE [LARGE SCALE GENOMIC DNA]</scope>
    <source>
        <strain evidence="1 2">CAMP/Malaysia</strain>
    </source>
</reference>
<evidence type="ECO:0000313" key="2">
    <source>
        <dbReference type="Proteomes" id="UP000030694"/>
    </source>
</evidence>
<dbReference type="InterPro" id="IPR053359">
    <property type="entry name" value="CRAM"/>
</dbReference>
<dbReference type="OMA" id="DMNIIIM"/>
<dbReference type="PANTHER" id="PTHR35577:SF7">
    <property type="entry name" value="CYSTEINE-RICH, ACIDIC INTEGRAL MEMBRANE PROTEIN"/>
    <property type="match status" value="1"/>
</dbReference>
<dbReference type="PANTHER" id="PTHR35577">
    <property type="entry name" value="CYSTEINE-RICH, ACIDIC INTEGRAL MEMBRANE PROTEIN-RELATED"/>
    <property type="match status" value="1"/>
</dbReference>
<evidence type="ECO:0000313" key="1">
    <source>
        <dbReference type="EMBL" id="ETW59190.1"/>
    </source>
</evidence>
<reference evidence="1 2" key="2">
    <citation type="submission" date="2013-02" db="EMBL/GenBank/DDBJ databases">
        <title>The Genome Sequence of Plasmodium falciparum CAMP/Malaysia.</title>
        <authorList>
            <consortium name="The Broad Institute Genome Sequencing Platform"/>
            <consortium name="The Broad Institute Genome Sequencing Center for Infectious Disease"/>
            <person name="Neafsey D."/>
            <person name="Cheeseman I."/>
            <person name="Volkman S."/>
            <person name="Adams J."/>
            <person name="Walker B."/>
            <person name="Young S.K."/>
            <person name="Zeng Q."/>
            <person name="Gargeya S."/>
            <person name="Fitzgerald M."/>
            <person name="Haas B."/>
            <person name="Abouelleil A."/>
            <person name="Alvarado L."/>
            <person name="Arachchi H.M."/>
            <person name="Berlin A.M."/>
            <person name="Chapman S.B."/>
            <person name="Dewar J."/>
            <person name="Goldberg J."/>
            <person name="Griggs A."/>
            <person name="Gujja S."/>
            <person name="Hansen M."/>
            <person name="Howarth C."/>
            <person name="Imamovic A."/>
            <person name="Larimer J."/>
            <person name="McCowan C."/>
            <person name="Murphy C."/>
            <person name="Neiman D."/>
            <person name="Pearson M."/>
            <person name="Priest M."/>
            <person name="Roberts A."/>
            <person name="Saif S."/>
            <person name="Shea T."/>
            <person name="Sisk P."/>
            <person name="Sykes S."/>
            <person name="Wortman J."/>
            <person name="Nusbaum C."/>
            <person name="Birren B."/>
        </authorList>
    </citation>
    <scope>NUCLEOTIDE SEQUENCE [LARGE SCALE GENOMIC DNA]</scope>
    <source>
        <strain evidence="1 2">CAMP/Malaysia</strain>
    </source>
</reference>
<organism evidence="1 2">
    <name type="scientific">Plasmodium falciparum (isolate Camp / Malaysia)</name>
    <dbReference type="NCBI Taxonomy" id="5835"/>
    <lineage>
        <taxon>Eukaryota</taxon>
        <taxon>Sar</taxon>
        <taxon>Alveolata</taxon>
        <taxon>Apicomplexa</taxon>
        <taxon>Aconoidasida</taxon>
        <taxon>Haemosporida</taxon>
        <taxon>Plasmodiidae</taxon>
        <taxon>Plasmodium</taxon>
        <taxon>Plasmodium (Laverania)</taxon>
    </lineage>
</organism>
<sequence>MSCNIKKRSCDMNKSEGDEKYCSKTKNKSVCRYISNEGNNNMLKRRKCNVVGEKEKYDEQIFMEIKNLYTNDYKKDDNITNDMNTEYNNYNDMNTEYNNYNDMNTEYNNYNDMNTEYNNYNDMNIIIMI</sequence>
<dbReference type="AlphaFoldDB" id="A0A024X290"/>
<dbReference type="EMBL" id="KI927548">
    <property type="protein sequence ID" value="ETW59190.1"/>
    <property type="molecule type" value="Genomic_DNA"/>
</dbReference>
<name>A0A024X290_PLAFC</name>
<protein>
    <submittedName>
        <fullName evidence="1">Uncharacterized protein</fullName>
    </submittedName>
</protein>